<feature type="compositionally biased region" description="Basic and acidic residues" evidence="1">
    <location>
        <begin position="94"/>
        <end position="121"/>
    </location>
</feature>
<name>A0A0D2BGV0_9EURO</name>
<evidence type="ECO:0000256" key="1">
    <source>
        <dbReference type="SAM" id="MobiDB-lite"/>
    </source>
</evidence>
<dbReference type="RefSeq" id="XP_016230765.1">
    <property type="nucleotide sequence ID" value="XM_016385821.1"/>
</dbReference>
<organism evidence="2 3">
    <name type="scientific">Exophiala spinifera</name>
    <dbReference type="NCBI Taxonomy" id="91928"/>
    <lineage>
        <taxon>Eukaryota</taxon>
        <taxon>Fungi</taxon>
        <taxon>Dikarya</taxon>
        <taxon>Ascomycota</taxon>
        <taxon>Pezizomycotina</taxon>
        <taxon>Eurotiomycetes</taxon>
        <taxon>Chaetothyriomycetidae</taxon>
        <taxon>Chaetothyriales</taxon>
        <taxon>Herpotrichiellaceae</taxon>
        <taxon>Exophiala</taxon>
    </lineage>
</organism>
<dbReference type="VEuPathDB" id="FungiDB:PV08_11513"/>
<proteinExistence type="predicted"/>
<feature type="compositionally biased region" description="Low complexity" evidence="1">
    <location>
        <begin position="61"/>
        <end position="82"/>
    </location>
</feature>
<dbReference type="HOGENOM" id="CLU_143606_0_0_1"/>
<evidence type="ECO:0000313" key="2">
    <source>
        <dbReference type="EMBL" id="KIW10549.1"/>
    </source>
</evidence>
<dbReference type="Proteomes" id="UP000053328">
    <property type="component" value="Unassembled WGS sequence"/>
</dbReference>
<protein>
    <submittedName>
        <fullName evidence="2">Uncharacterized protein</fullName>
    </submittedName>
</protein>
<feature type="region of interest" description="Disordered" evidence="1">
    <location>
        <begin position="29"/>
        <end position="144"/>
    </location>
</feature>
<feature type="compositionally biased region" description="Basic and acidic residues" evidence="1">
    <location>
        <begin position="43"/>
        <end position="58"/>
    </location>
</feature>
<dbReference type="AlphaFoldDB" id="A0A0D2BGV0"/>
<accession>A0A0D2BGV0</accession>
<gene>
    <name evidence="2" type="ORF">PV08_11513</name>
</gene>
<dbReference type="STRING" id="91928.A0A0D2BGV0"/>
<dbReference type="EMBL" id="KN847500">
    <property type="protein sequence ID" value="KIW10549.1"/>
    <property type="molecule type" value="Genomic_DNA"/>
</dbReference>
<keyword evidence="3" id="KW-1185">Reference proteome</keyword>
<sequence>MQPFLRLASRTPQLIRQQAGVFAVQPQRFAHQGYGGEQSGMEQGRDQKNPKSHLEHPGPEAPASKGTASSSGSSKAQPTSKSDSGSDRGSPAIHRPESAAEKDDPEVRKHNEEMEQRHERSVNQLAEEDNKVDKNFWKGKSKSF</sequence>
<reference evidence="2 3" key="1">
    <citation type="submission" date="2015-01" db="EMBL/GenBank/DDBJ databases">
        <title>The Genome Sequence of Exophiala spinifera CBS89968.</title>
        <authorList>
            <consortium name="The Broad Institute Genomics Platform"/>
            <person name="Cuomo C."/>
            <person name="de Hoog S."/>
            <person name="Gorbushina A."/>
            <person name="Stielow B."/>
            <person name="Teixiera M."/>
            <person name="Abouelleil A."/>
            <person name="Chapman S.B."/>
            <person name="Priest M."/>
            <person name="Young S.K."/>
            <person name="Wortman J."/>
            <person name="Nusbaum C."/>
            <person name="Birren B."/>
        </authorList>
    </citation>
    <scope>NUCLEOTIDE SEQUENCE [LARGE SCALE GENOMIC DNA]</scope>
    <source>
        <strain evidence="2 3">CBS 89968</strain>
    </source>
</reference>
<dbReference type="GeneID" id="27338596"/>
<dbReference type="OrthoDB" id="5334244at2759"/>
<evidence type="ECO:0000313" key="3">
    <source>
        <dbReference type="Proteomes" id="UP000053328"/>
    </source>
</evidence>